<feature type="signal peptide" evidence="1">
    <location>
        <begin position="1"/>
        <end position="23"/>
    </location>
</feature>
<evidence type="ECO:0000313" key="4">
    <source>
        <dbReference type="Proteomes" id="UP000069940"/>
    </source>
</evidence>
<accession>A0ABM1Y0G7</accession>
<keyword evidence="4" id="KW-1185">Reference proteome</keyword>
<sequence>MMLAANKITLLTFIQILITGSRSISITNNTFLPGVLNRARTTEILFPTEPACDGTRPVLCVGCRTVKICVGLPEPNNPTQLCPTESPYCHSETGACSFIPDNSQADCSNVPPPSSPLLFYCMGEGFYPDPYSCSSYYYCEGESVPGDLYQCPPGYKYNSKARLCQRVPAHCKPELCGELDCTPTAATFKPYPLDDKYYYYCEYDSNDPTAAPRILMIACDDGASFDQNLSRCVFRCPREGLFAKSSNRNKYYQCYRANRRLVYAELSCPVPTQVFDDVKKVCVTGT</sequence>
<dbReference type="Proteomes" id="UP000069940">
    <property type="component" value="Unassembled WGS sequence"/>
</dbReference>
<dbReference type="Gene3D" id="2.170.140.10">
    <property type="entry name" value="Chitin binding domain"/>
    <property type="match status" value="2"/>
</dbReference>
<proteinExistence type="predicted"/>
<evidence type="ECO:0000256" key="1">
    <source>
        <dbReference type="SAM" id="SignalP"/>
    </source>
</evidence>
<dbReference type="Pfam" id="PF01607">
    <property type="entry name" value="CBM_14"/>
    <property type="match status" value="1"/>
</dbReference>
<protein>
    <recommendedName>
        <fullName evidence="2">Chitin-binding type-2 domain-containing protein</fullName>
    </recommendedName>
</protein>
<dbReference type="RefSeq" id="XP_019535196.2">
    <property type="nucleotide sequence ID" value="XM_019679651.3"/>
</dbReference>
<dbReference type="SMART" id="SM00494">
    <property type="entry name" value="ChtBD2"/>
    <property type="match status" value="2"/>
</dbReference>
<evidence type="ECO:0000259" key="2">
    <source>
        <dbReference type="PROSITE" id="PS50940"/>
    </source>
</evidence>
<name>A0ABM1Y0G7_AEDAL</name>
<dbReference type="PROSITE" id="PS50940">
    <property type="entry name" value="CHIT_BIND_II"/>
    <property type="match status" value="1"/>
</dbReference>
<dbReference type="EnsemblMetazoa" id="AALFPA23_004536.R5568">
    <property type="protein sequence ID" value="AALFPA23_004536.P5568"/>
    <property type="gene ID" value="AALFPA23_004536"/>
</dbReference>
<dbReference type="GeneID" id="109406555"/>
<dbReference type="InterPro" id="IPR036508">
    <property type="entry name" value="Chitin-bd_dom_sf"/>
</dbReference>
<dbReference type="SUPFAM" id="SSF57625">
    <property type="entry name" value="Invertebrate chitin-binding proteins"/>
    <property type="match status" value="2"/>
</dbReference>
<feature type="chain" id="PRO_5046923086" description="Chitin-binding type-2 domain-containing protein" evidence="1">
    <location>
        <begin position="24"/>
        <end position="286"/>
    </location>
</feature>
<evidence type="ECO:0000313" key="3">
    <source>
        <dbReference type="EnsemblMetazoa" id="AALFPA23_004536.P5568"/>
    </source>
</evidence>
<keyword evidence="1" id="KW-0732">Signal</keyword>
<feature type="domain" description="Chitin-binding type-2" evidence="2">
    <location>
        <begin position="118"/>
        <end position="173"/>
    </location>
</feature>
<reference evidence="3" key="2">
    <citation type="submission" date="2025-05" db="UniProtKB">
        <authorList>
            <consortium name="EnsemblMetazoa"/>
        </authorList>
    </citation>
    <scope>IDENTIFICATION</scope>
    <source>
        <strain evidence="3">Foshan</strain>
    </source>
</reference>
<reference evidence="4" key="1">
    <citation type="journal article" date="2015" name="Proc. Natl. Acad. Sci. U.S.A.">
        <title>Genome sequence of the Asian Tiger mosquito, Aedes albopictus, reveals insights into its biology, genetics, and evolution.</title>
        <authorList>
            <person name="Chen X.G."/>
            <person name="Jiang X."/>
            <person name="Gu J."/>
            <person name="Xu M."/>
            <person name="Wu Y."/>
            <person name="Deng Y."/>
            <person name="Zhang C."/>
            <person name="Bonizzoni M."/>
            <person name="Dermauw W."/>
            <person name="Vontas J."/>
            <person name="Armbruster P."/>
            <person name="Huang X."/>
            <person name="Yang Y."/>
            <person name="Zhang H."/>
            <person name="He W."/>
            <person name="Peng H."/>
            <person name="Liu Y."/>
            <person name="Wu K."/>
            <person name="Chen J."/>
            <person name="Lirakis M."/>
            <person name="Topalis P."/>
            <person name="Van Leeuwen T."/>
            <person name="Hall A.B."/>
            <person name="Jiang X."/>
            <person name="Thorpe C."/>
            <person name="Mueller R.L."/>
            <person name="Sun C."/>
            <person name="Waterhouse R.M."/>
            <person name="Yan G."/>
            <person name="Tu Z.J."/>
            <person name="Fang X."/>
            <person name="James A.A."/>
        </authorList>
    </citation>
    <scope>NUCLEOTIDE SEQUENCE [LARGE SCALE GENOMIC DNA]</scope>
    <source>
        <strain evidence="4">Foshan</strain>
    </source>
</reference>
<dbReference type="InterPro" id="IPR002557">
    <property type="entry name" value="Chitin-bd_dom"/>
</dbReference>
<organism evidence="3 4">
    <name type="scientific">Aedes albopictus</name>
    <name type="common">Asian tiger mosquito</name>
    <name type="synonym">Stegomyia albopicta</name>
    <dbReference type="NCBI Taxonomy" id="7160"/>
    <lineage>
        <taxon>Eukaryota</taxon>
        <taxon>Metazoa</taxon>
        <taxon>Ecdysozoa</taxon>
        <taxon>Arthropoda</taxon>
        <taxon>Hexapoda</taxon>
        <taxon>Insecta</taxon>
        <taxon>Pterygota</taxon>
        <taxon>Neoptera</taxon>
        <taxon>Endopterygota</taxon>
        <taxon>Diptera</taxon>
        <taxon>Nematocera</taxon>
        <taxon>Culicoidea</taxon>
        <taxon>Culicidae</taxon>
        <taxon>Culicinae</taxon>
        <taxon>Aedini</taxon>
        <taxon>Aedes</taxon>
        <taxon>Stegomyia</taxon>
    </lineage>
</organism>